<dbReference type="Pfam" id="PF07765">
    <property type="entry name" value="KIP1"/>
    <property type="match status" value="1"/>
</dbReference>
<name>A0AA86V893_9FABA</name>
<evidence type="ECO:0000256" key="4">
    <source>
        <dbReference type="SAM" id="MobiDB-lite"/>
    </source>
</evidence>
<feature type="domain" description="NAB" evidence="5">
    <location>
        <begin position="169"/>
        <end position="225"/>
    </location>
</feature>
<feature type="coiled-coil region" evidence="3">
    <location>
        <begin position="382"/>
        <end position="416"/>
    </location>
</feature>
<dbReference type="GO" id="GO:0046872">
    <property type="term" value="F:metal ion binding"/>
    <property type="evidence" value="ECO:0007669"/>
    <property type="project" value="UniProtKB-KW"/>
</dbReference>
<gene>
    <name evidence="6" type="ORF">AYBTSS11_LOCUS350</name>
</gene>
<keyword evidence="7" id="KW-1185">Reference proteome</keyword>
<feature type="region of interest" description="Disordered" evidence="4">
    <location>
        <begin position="419"/>
        <end position="452"/>
    </location>
</feature>
<evidence type="ECO:0000259" key="5">
    <source>
        <dbReference type="Pfam" id="PF07765"/>
    </source>
</evidence>
<keyword evidence="2 3" id="KW-0175">Coiled coil</keyword>
<dbReference type="InterPro" id="IPR011684">
    <property type="entry name" value="NAB"/>
</dbReference>
<dbReference type="GO" id="GO:0003779">
    <property type="term" value="F:actin binding"/>
    <property type="evidence" value="ECO:0007669"/>
    <property type="project" value="InterPro"/>
</dbReference>
<reference evidence="6" key="1">
    <citation type="submission" date="2023-10" db="EMBL/GenBank/DDBJ databases">
        <authorList>
            <person name="Domelevo Entfellner J.-B."/>
        </authorList>
    </citation>
    <scope>NUCLEOTIDE SEQUENCE</scope>
</reference>
<dbReference type="Proteomes" id="UP001189624">
    <property type="component" value="Chromosome 1"/>
</dbReference>
<evidence type="ECO:0000256" key="2">
    <source>
        <dbReference type="ARBA" id="ARBA00023054"/>
    </source>
</evidence>
<evidence type="ECO:0000313" key="7">
    <source>
        <dbReference type="Proteomes" id="UP001189624"/>
    </source>
</evidence>
<dbReference type="AlphaFoldDB" id="A0AA86V893"/>
<evidence type="ECO:0000313" key="6">
    <source>
        <dbReference type="EMBL" id="CAJ1790264.1"/>
    </source>
</evidence>
<sequence length="452" mass="51251">MALVSLIQFVIGKRFYIAAGRALRNGSTNMDVLVAVGNTASYIYSICALLYGKYSECLAKGKTFDAIKKLVELAPATALLVVKDKDPQSWSSAPIYHSQWLQTTISAIFQPIKPLILHKEIPLIQNCGFIIWDVVLFVARRSCSKSNKRYWNIHKSATSYAAVYAHKNLNLNLFLDLDEKLDAVKTILDGDDSPKEFMHCKWREDIIEMLEDFGQSYRVLAIAYNQLKFKTSDGTFPSGSLSSSDTSKTICSICHKRAIGQLKDENLKEGWNHHPKYSSEHSNIKFDRGNLGFDPSNKHGDECHELLSAGPCSMELKPELIHTQMEDRMTKFSTTEDAIMKIDDLELNQKTEDTSMISFKFDNLWSTLKYQTKLTQDNLHQLVELVQRNDEKRETIRRLRLKVETLKRENKALQISLSHSNAGSECDQPQISKTGGISTSKLYSTQPTVAYE</sequence>
<accession>A0AA86V893</accession>
<protein>
    <recommendedName>
        <fullName evidence="5">NAB domain-containing protein</fullName>
    </recommendedName>
</protein>
<proteinExistence type="predicted"/>
<dbReference type="PANTHER" id="PTHR46594">
    <property type="entry name" value="P-TYPE CATION-TRANSPORTING ATPASE"/>
    <property type="match status" value="1"/>
</dbReference>
<evidence type="ECO:0000256" key="3">
    <source>
        <dbReference type="SAM" id="Coils"/>
    </source>
</evidence>
<evidence type="ECO:0000256" key="1">
    <source>
        <dbReference type="ARBA" id="ARBA00022723"/>
    </source>
</evidence>
<dbReference type="Gramene" id="rna-AYBTSS11_LOCUS350">
    <property type="protein sequence ID" value="CAJ1790264.1"/>
    <property type="gene ID" value="gene-AYBTSS11_LOCUS350"/>
</dbReference>
<organism evidence="6 7">
    <name type="scientific">Sphenostylis stenocarpa</name>
    <dbReference type="NCBI Taxonomy" id="92480"/>
    <lineage>
        <taxon>Eukaryota</taxon>
        <taxon>Viridiplantae</taxon>
        <taxon>Streptophyta</taxon>
        <taxon>Embryophyta</taxon>
        <taxon>Tracheophyta</taxon>
        <taxon>Spermatophyta</taxon>
        <taxon>Magnoliopsida</taxon>
        <taxon>eudicotyledons</taxon>
        <taxon>Gunneridae</taxon>
        <taxon>Pentapetalae</taxon>
        <taxon>rosids</taxon>
        <taxon>fabids</taxon>
        <taxon>Fabales</taxon>
        <taxon>Fabaceae</taxon>
        <taxon>Papilionoideae</taxon>
        <taxon>50 kb inversion clade</taxon>
        <taxon>NPAAA clade</taxon>
        <taxon>indigoferoid/millettioid clade</taxon>
        <taxon>Phaseoleae</taxon>
        <taxon>Sphenostylis</taxon>
    </lineage>
</organism>
<dbReference type="EMBL" id="OY731398">
    <property type="protein sequence ID" value="CAJ1790264.1"/>
    <property type="molecule type" value="Genomic_DNA"/>
</dbReference>
<keyword evidence="1" id="KW-0479">Metal-binding</keyword>
<dbReference type="PANTHER" id="PTHR46594:SF6">
    <property type="entry name" value="COPPER-TRANSPORTING ATPASE RAN1"/>
    <property type="match status" value="1"/>
</dbReference>